<dbReference type="PANTHER" id="PTHR38340">
    <property type="entry name" value="S-LAYER PROTEIN"/>
    <property type="match status" value="1"/>
</dbReference>
<keyword evidence="5" id="KW-1185">Reference proteome</keyword>
<evidence type="ECO:0000256" key="1">
    <source>
        <dbReference type="ARBA" id="ARBA00004613"/>
    </source>
</evidence>
<evidence type="ECO:0000256" key="2">
    <source>
        <dbReference type="ARBA" id="ARBA00022525"/>
    </source>
</evidence>
<evidence type="ECO:0000313" key="4">
    <source>
        <dbReference type="EMBL" id="NBJ25496.1"/>
    </source>
</evidence>
<dbReference type="Proteomes" id="UP000818323">
    <property type="component" value="Unassembled WGS sequence"/>
</dbReference>
<dbReference type="PRINTS" id="PR00313">
    <property type="entry name" value="CABNDNGRPT"/>
</dbReference>
<dbReference type="InterPro" id="IPR011049">
    <property type="entry name" value="Serralysin-like_metalloprot_C"/>
</dbReference>
<comment type="caution">
    <text evidence="4">The sequence shown here is derived from an EMBL/GenBank/DDBJ whole genome shotgun (WGS) entry which is preliminary data.</text>
</comment>
<dbReference type="RefSeq" id="WP_161722896.1">
    <property type="nucleotide sequence ID" value="NZ_JAAAXI010000006.1"/>
</dbReference>
<reference evidence="4 5" key="1">
    <citation type="submission" date="2020-01" db="EMBL/GenBank/DDBJ databases">
        <title>Microvirga sp. nov., an arsenate reduction bacterium isolated from Tibet hotspring sediments.</title>
        <authorList>
            <person name="Yuan C.-G."/>
        </authorList>
    </citation>
    <scope>NUCLEOTIDE SEQUENCE [LARGE SCALE GENOMIC DNA]</scope>
    <source>
        <strain evidence="4 5">SYSU G3D203</strain>
    </source>
</reference>
<dbReference type="PROSITE" id="PS00330">
    <property type="entry name" value="HEMOLYSIN_CALCIUM"/>
    <property type="match status" value="3"/>
</dbReference>
<evidence type="ECO:0008006" key="6">
    <source>
        <dbReference type="Google" id="ProtNLM"/>
    </source>
</evidence>
<dbReference type="InterPro" id="IPR050557">
    <property type="entry name" value="RTX_toxin/Mannuronan_C5-epim"/>
</dbReference>
<gene>
    <name evidence="4" type="ORF">GR303_14140</name>
</gene>
<organism evidence="4 5">
    <name type="scientific">Microvirga arsenatis</name>
    <dbReference type="NCBI Taxonomy" id="2692265"/>
    <lineage>
        <taxon>Bacteria</taxon>
        <taxon>Pseudomonadati</taxon>
        <taxon>Pseudomonadota</taxon>
        <taxon>Alphaproteobacteria</taxon>
        <taxon>Hyphomicrobiales</taxon>
        <taxon>Methylobacteriaceae</taxon>
        <taxon>Microvirga</taxon>
    </lineage>
</organism>
<dbReference type="Gene3D" id="2.150.10.10">
    <property type="entry name" value="Serralysin-like metalloprotease, C-terminal"/>
    <property type="match status" value="4"/>
</dbReference>
<dbReference type="InterPro" id="IPR018511">
    <property type="entry name" value="Hemolysin-typ_Ca-bd_CS"/>
</dbReference>
<keyword evidence="2" id="KW-0964">Secreted</keyword>
<proteinExistence type="predicted"/>
<protein>
    <recommendedName>
        <fullName evidence="6">Calcium-binding protein</fullName>
    </recommendedName>
</protein>
<dbReference type="CDD" id="cd19608">
    <property type="entry name" value="GH113_mannanase-like"/>
    <property type="match status" value="1"/>
</dbReference>
<dbReference type="Pfam" id="PF00353">
    <property type="entry name" value="HemolysinCabind"/>
    <property type="match status" value="3"/>
</dbReference>
<comment type="subcellular location">
    <subcellularLocation>
        <location evidence="1">Secreted</location>
    </subcellularLocation>
</comment>
<sequence>MASAEEIFTWEGISLPSYWGGNFATPSGRAALDAIRAAGANTVTLVPSFFMQTEFSSTVRLNLDPHNPANSESDTFAQVEAAIRSAAAKGLKVVLKPHLETDNRVWRAEIAPADPDLWFRNYKSMIVEYARVAQAGGAAMFVIGTEMRSMTAAHYTAKWIDIIDAVRAVYNGPLTYAATDPEAAQVAFWDRLDVIGINAYFPMTDSDDPSVAQLIDAWIKPSPIGYTDAIHKGMSAVDYYRSIAAQWGKQIVFTEVGYQSIDGTARDPGVYEPAGTPDDQEQKNAYEALFHVMQNYGGSWLDGAFLWSYQTVADAYWASDYTTQGKPADAVVTTGYSSPAHGAGLMRIGTAGSDWLEGGYHNDLLHGGGGADILWGGAGGDVLDGGTGADVMRGKSGNDTYLVDESGDQVIEDGPGGGSDTVASSVSYGLPAHVENLTAFGASSLTLIGNALNNVVTGTDGHDAIDGGAGADTMSGGLGDDTYRIDDRADRTIDSGGVDAVIASITHALAPDVEHAVASGASSVALTGNASANMLTGNAGRNLLAGAAGSDSLSGGGSHDTLNGGSGNDRLSGGAGRDSFVFDTRLGTSKTDRTVNFDTIADFSVKDDTIRLENRIFTKLKKTGTLKDEFFVTGTQAKDRNDHIVYNKKTGVLSYDADGSGMGRAVEFAVLKKSLALTSKDLLVL</sequence>
<name>A0ABW9Z0N1_9HYPH</name>
<evidence type="ECO:0000256" key="3">
    <source>
        <dbReference type="SAM" id="MobiDB-lite"/>
    </source>
</evidence>
<dbReference type="Gene3D" id="3.20.20.80">
    <property type="entry name" value="Glycosidases"/>
    <property type="match status" value="1"/>
</dbReference>
<accession>A0ABW9Z0N1</accession>
<dbReference type="InterPro" id="IPR055151">
    <property type="entry name" value="GH113"/>
</dbReference>
<dbReference type="Pfam" id="PF22612">
    <property type="entry name" value="GH113"/>
    <property type="match status" value="1"/>
</dbReference>
<dbReference type="SUPFAM" id="SSF51445">
    <property type="entry name" value="(Trans)glycosidases"/>
    <property type="match status" value="1"/>
</dbReference>
<feature type="region of interest" description="Disordered" evidence="3">
    <location>
        <begin position="549"/>
        <end position="571"/>
    </location>
</feature>
<dbReference type="PANTHER" id="PTHR38340:SF1">
    <property type="entry name" value="S-LAYER PROTEIN"/>
    <property type="match status" value="1"/>
</dbReference>
<dbReference type="InterPro" id="IPR017853">
    <property type="entry name" value="GH"/>
</dbReference>
<dbReference type="SUPFAM" id="SSF51120">
    <property type="entry name" value="beta-Roll"/>
    <property type="match status" value="3"/>
</dbReference>
<evidence type="ECO:0000313" key="5">
    <source>
        <dbReference type="Proteomes" id="UP000818323"/>
    </source>
</evidence>
<dbReference type="EMBL" id="JAAAXJ010000007">
    <property type="protein sequence ID" value="NBJ25496.1"/>
    <property type="molecule type" value="Genomic_DNA"/>
</dbReference>
<dbReference type="InterPro" id="IPR001343">
    <property type="entry name" value="Hemolysn_Ca-bd"/>
</dbReference>